<protein>
    <submittedName>
        <fullName evidence="2">Uncharacterized protein</fullName>
    </submittedName>
</protein>
<feature type="region of interest" description="Disordered" evidence="1">
    <location>
        <begin position="25"/>
        <end position="57"/>
    </location>
</feature>
<comment type="caution">
    <text evidence="2">The sequence shown here is derived from an EMBL/GenBank/DDBJ whole genome shotgun (WGS) entry which is preliminary data.</text>
</comment>
<reference evidence="2" key="1">
    <citation type="submission" date="2020-06" db="EMBL/GenBank/DDBJ databases">
        <authorList>
            <person name="Li T."/>
            <person name="Hu X."/>
            <person name="Zhang T."/>
            <person name="Song X."/>
            <person name="Zhang H."/>
            <person name="Dai N."/>
            <person name="Sheng W."/>
            <person name="Hou X."/>
            <person name="Wei L."/>
        </authorList>
    </citation>
    <scope>NUCLEOTIDE SEQUENCE</scope>
    <source>
        <strain evidence="2">G02</strain>
        <tissue evidence="2">Leaf</tissue>
    </source>
</reference>
<gene>
    <name evidence="2" type="ORF">Sradi_6152700</name>
</gene>
<sequence length="76" mass="7762">MRFPSSASRGCAGASASGLAFMRGVKGGAHGAGLEPPHQASANLMADQGEDNGTKDGLRTWLNVFGLDKTRGGTTR</sequence>
<evidence type="ECO:0000256" key="1">
    <source>
        <dbReference type="SAM" id="MobiDB-lite"/>
    </source>
</evidence>
<evidence type="ECO:0000313" key="2">
    <source>
        <dbReference type="EMBL" id="KAL0307354.1"/>
    </source>
</evidence>
<dbReference type="AlphaFoldDB" id="A0AAW2KKM4"/>
<dbReference type="EMBL" id="JACGWJ010000028">
    <property type="protein sequence ID" value="KAL0307354.1"/>
    <property type="molecule type" value="Genomic_DNA"/>
</dbReference>
<organism evidence="2">
    <name type="scientific">Sesamum radiatum</name>
    <name type="common">Black benniseed</name>
    <dbReference type="NCBI Taxonomy" id="300843"/>
    <lineage>
        <taxon>Eukaryota</taxon>
        <taxon>Viridiplantae</taxon>
        <taxon>Streptophyta</taxon>
        <taxon>Embryophyta</taxon>
        <taxon>Tracheophyta</taxon>
        <taxon>Spermatophyta</taxon>
        <taxon>Magnoliopsida</taxon>
        <taxon>eudicotyledons</taxon>
        <taxon>Gunneridae</taxon>
        <taxon>Pentapetalae</taxon>
        <taxon>asterids</taxon>
        <taxon>lamiids</taxon>
        <taxon>Lamiales</taxon>
        <taxon>Pedaliaceae</taxon>
        <taxon>Sesamum</taxon>
    </lineage>
</organism>
<name>A0AAW2KKM4_SESRA</name>
<reference evidence="2" key="2">
    <citation type="journal article" date="2024" name="Plant">
        <title>Genomic evolution and insights into agronomic trait innovations of Sesamum species.</title>
        <authorList>
            <person name="Miao H."/>
            <person name="Wang L."/>
            <person name="Qu L."/>
            <person name="Liu H."/>
            <person name="Sun Y."/>
            <person name="Le M."/>
            <person name="Wang Q."/>
            <person name="Wei S."/>
            <person name="Zheng Y."/>
            <person name="Lin W."/>
            <person name="Duan Y."/>
            <person name="Cao H."/>
            <person name="Xiong S."/>
            <person name="Wang X."/>
            <person name="Wei L."/>
            <person name="Li C."/>
            <person name="Ma Q."/>
            <person name="Ju M."/>
            <person name="Zhao R."/>
            <person name="Li G."/>
            <person name="Mu C."/>
            <person name="Tian Q."/>
            <person name="Mei H."/>
            <person name="Zhang T."/>
            <person name="Gao T."/>
            <person name="Zhang H."/>
        </authorList>
    </citation>
    <scope>NUCLEOTIDE SEQUENCE</scope>
    <source>
        <strain evidence="2">G02</strain>
    </source>
</reference>
<accession>A0AAW2KKM4</accession>
<proteinExistence type="predicted"/>